<keyword evidence="2" id="KW-0328">Glycosyltransferase</keyword>
<dbReference type="CDD" id="cd03784">
    <property type="entry name" value="GT1_Gtf-like"/>
    <property type="match status" value="1"/>
</dbReference>
<dbReference type="InterPro" id="IPR050426">
    <property type="entry name" value="Glycosyltransferase_28"/>
</dbReference>
<dbReference type="Gene3D" id="3.40.50.2000">
    <property type="entry name" value="Glycogen Phosphorylase B"/>
    <property type="match status" value="2"/>
</dbReference>
<dbReference type="Proteomes" id="UP000264006">
    <property type="component" value="Chromosome"/>
</dbReference>
<dbReference type="Pfam" id="PF21036">
    <property type="entry name" value="EryCIII-like_N"/>
    <property type="match status" value="1"/>
</dbReference>
<dbReference type="RefSeq" id="WP_164709879.1">
    <property type="nucleotide sequence ID" value="NZ_CP031165.1"/>
</dbReference>
<dbReference type="PANTHER" id="PTHR48050">
    <property type="entry name" value="STEROL 3-BETA-GLUCOSYLTRANSFERASE"/>
    <property type="match status" value="1"/>
</dbReference>
<evidence type="ECO:0000256" key="3">
    <source>
        <dbReference type="ARBA" id="ARBA00022679"/>
    </source>
</evidence>
<evidence type="ECO:0000256" key="2">
    <source>
        <dbReference type="ARBA" id="ARBA00022676"/>
    </source>
</evidence>
<dbReference type="InterPro" id="IPR010610">
    <property type="entry name" value="EryCIII-like_C"/>
</dbReference>
<dbReference type="KEGG" id="euz:DVS28_a0676"/>
<keyword evidence="3 6" id="KW-0808">Transferase</keyword>
<dbReference type="SUPFAM" id="SSF53756">
    <property type="entry name" value="UDP-Glycosyltransferase/glycogen phosphorylase"/>
    <property type="match status" value="1"/>
</dbReference>
<dbReference type="AlphaFoldDB" id="A0A346XT30"/>
<accession>A0A346XT30</accession>
<feature type="domain" description="Erythromycin biosynthesis protein CIII-like N-terminal" evidence="5">
    <location>
        <begin position="25"/>
        <end position="139"/>
    </location>
</feature>
<feature type="domain" description="Erythromycin biosynthesis protein CIII-like C-terminal" evidence="4">
    <location>
        <begin position="247"/>
        <end position="379"/>
    </location>
</feature>
<dbReference type="EMBL" id="CP031165">
    <property type="protein sequence ID" value="AXV05377.1"/>
    <property type="molecule type" value="Genomic_DNA"/>
</dbReference>
<dbReference type="GO" id="GO:0017000">
    <property type="term" value="P:antibiotic biosynthetic process"/>
    <property type="evidence" value="ECO:0007669"/>
    <property type="project" value="UniProtKB-ARBA"/>
</dbReference>
<sequence length="393" mass="41049">MASRLLFSTTAGIGHLHPLVPLARAAHASGHHVRVAAPASLTSRLTELGLAHDVVPDRSSAQLADANAWFAHAAGLDTEDGNAVVLREIFGRINTAATLPRLLALVDEWAPDLVIHEALEFSGPLAAEAAGVAHATVAMSTHGVLRHWRHDVASGLAGHRASLGLAPDATCDPLLAEAPYLTSVPASIEGDGPLPRTTIRYRSEDLHDVGPAPGERDPGRPLLWATFGTEAGRMPGMLDRVVLPMADAVGDLDVDVLLTTGHAYEAPPLPANVTVERYVPQEDVLAHATAVWCHGGFNTTLAALRFGRPLVISPLFAGDTWFNAERVAAVGAGVALHDLDAASIRAALERVLVEPRFRARAVDVAAEMAAHPPPGEALASMLDVALGVAAVAG</sequence>
<evidence type="ECO:0000259" key="5">
    <source>
        <dbReference type="Pfam" id="PF21036"/>
    </source>
</evidence>
<protein>
    <submittedName>
        <fullName evidence="6">Putative glycosyl transferase</fullName>
    </submittedName>
</protein>
<dbReference type="InterPro" id="IPR002213">
    <property type="entry name" value="UDP_glucos_trans"/>
</dbReference>
<organism evidence="6 7">
    <name type="scientific">Euzebya pacifica</name>
    <dbReference type="NCBI Taxonomy" id="1608957"/>
    <lineage>
        <taxon>Bacteria</taxon>
        <taxon>Bacillati</taxon>
        <taxon>Actinomycetota</taxon>
        <taxon>Nitriliruptoria</taxon>
        <taxon>Euzebyales</taxon>
    </lineage>
</organism>
<evidence type="ECO:0000313" key="7">
    <source>
        <dbReference type="Proteomes" id="UP000264006"/>
    </source>
</evidence>
<reference evidence="6 7" key="1">
    <citation type="submission" date="2018-09" db="EMBL/GenBank/DDBJ databases">
        <title>Complete genome sequence of Euzebya sp. DY32-46 isolated from seawater of Pacific Ocean.</title>
        <authorList>
            <person name="Xu L."/>
            <person name="Wu Y.-H."/>
            <person name="Xu X.-W."/>
        </authorList>
    </citation>
    <scope>NUCLEOTIDE SEQUENCE [LARGE SCALE GENOMIC DNA]</scope>
    <source>
        <strain evidence="6 7">DY32-46</strain>
    </source>
</reference>
<gene>
    <name evidence="6" type="ORF">DVS28_a0676</name>
</gene>
<evidence type="ECO:0000259" key="4">
    <source>
        <dbReference type="Pfam" id="PF06722"/>
    </source>
</evidence>
<proteinExistence type="inferred from homology"/>
<dbReference type="PANTHER" id="PTHR48050:SF13">
    <property type="entry name" value="STEROL 3-BETA-GLUCOSYLTRANSFERASE UGT80A2"/>
    <property type="match status" value="1"/>
</dbReference>
<evidence type="ECO:0000256" key="1">
    <source>
        <dbReference type="ARBA" id="ARBA00006962"/>
    </source>
</evidence>
<name>A0A346XT30_9ACTN</name>
<dbReference type="InterPro" id="IPR048284">
    <property type="entry name" value="EryCIII-like_N"/>
</dbReference>
<keyword evidence="7" id="KW-1185">Reference proteome</keyword>
<dbReference type="GO" id="GO:0016758">
    <property type="term" value="F:hexosyltransferase activity"/>
    <property type="evidence" value="ECO:0007669"/>
    <property type="project" value="UniProtKB-ARBA"/>
</dbReference>
<comment type="similarity">
    <text evidence="1">Belongs to the glycosyltransferase 28 family.</text>
</comment>
<evidence type="ECO:0000313" key="6">
    <source>
        <dbReference type="EMBL" id="AXV05377.1"/>
    </source>
</evidence>
<dbReference type="Pfam" id="PF06722">
    <property type="entry name" value="EryCIII-like_C"/>
    <property type="match status" value="1"/>
</dbReference>
<dbReference type="GO" id="GO:0008194">
    <property type="term" value="F:UDP-glycosyltransferase activity"/>
    <property type="evidence" value="ECO:0007669"/>
    <property type="project" value="InterPro"/>
</dbReference>